<comment type="caution">
    <text evidence="2">The sequence shown here is derived from an EMBL/GenBank/DDBJ whole genome shotgun (WGS) entry which is preliminary data.</text>
</comment>
<gene>
    <name evidence="2" type="ORF">GMRT_15834</name>
</gene>
<feature type="compositionally biased region" description="Polar residues" evidence="1">
    <location>
        <begin position="1678"/>
        <end position="1687"/>
    </location>
</feature>
<dbReference type="EMBL" id="VDLU01000005">
    <property type="protein sequence ID" value="TNJ26600.1"/>
    <property type="molecule type" value="Genomic_DNA"/>
</dbReference>
<feature type="compositionally biased region" description="Low complexity" evidence="1">
    <location>
        <begin position="1990"/>
        <end position="2001"/>
    </location>
</feature>
<sequence length="2750" mass="304630">MTSFDPVSLLPAHLRAIYGLRGGSRSASPSRMQPQPSEPTSEESTRPTSSRSSISSLPTQSTRKETIVPSFLHDWTVPPSLEDIRAHVHGERVAALASAAVILIQRRVRLLTRGRVLLALLETVGRRALERPRLWLRGWRIYTLIVRVDRRVAGIIVLRLLCAEAFIRQRRRQNIEAAYLFFARRCFDRVVEAAHVNVRLNGYAEELLLRRRLAQQRRAFAFLQFFGRYTRGYREHLHALAQGAFAALASRYDTAASAKVLYRYIDVDFIGLAASSATGFPENAYISGFRRRISHAVKAVLRFRQRLYRETIIRRLMIGWRRTIAMLRIRRRFLLSTYDKIFVAAFYRWQSLARGRHRILLTCLRRWQAFTDQEQMQQYRTLLAAQFRIRTLVKVHLKAWQTYCLSRRVVWLVSAAFMLRRFSIIQFFLRTLLLLAHGNYLFDRNAGIFMRMRYVGLYGTPSQMKYDADGYIIVPDHLQDGFVLDSYDDEFCLKYKLLQRLKGIIYRRRAFVRFCLLAQAAERICLQKLCLRQWFRFLSLAREGLITSDDENGAENVFLTSVRNSSSPTPQGSFSGSLFRMLRNRKTVAALVSLSHMMTIGNLASFLTSISALNAPCFRSFLVELFGRSTRVLEQQARQQQLRFLEVHDPELSGMSVCVGVGDRRDTELVLSLALIRATRLKYVSFGIPQASEAAGQYLEATHHGRREALLQALTGSSLESVYGIVNSFGALQRVMGMEALLLERVSGPESTPTDYGKVIRELLQNDALVVSLFHEKREILDGLLRLGTSTSGEACYVQQFTRERTYFLGDDKDTTELMRFDARAANCILMQRLISAFTAELTRSLVNQIQEGTEKKAKDSDTGVDSGAISVPTSTDDVIPTIGRRERALKRALCSCFETPAQQQAVGAGPGQSYAAEAYCDICNGCLCLVCGCSYRCICLNNGIIRRVLIQTAYGNVSEAQFNRLNFALEQLAAFGLTNRPVTLDVRKELQQAERCFVRKGRTLVLRRQLSTQTLRAALINGQLGPSICQKSVKEPEMSKSDEEAHPGKEKVKGKGKLKENEKEEGGSNYENRDSSDPPTLVARKPPRRKKRGGKGPQPLKIPRSPKDSNHSTPKVAKKHKTKGLLEALTLNPPADLRIDRSADLLLTCADRETLELLQIATHVKINASASEEQSKEGRGVTGTKGGAEATANTQVTGDGETSPTSLLDSLPDGQTHTGTPRGDIFLSPRSRDRQEKESIPDVNLLSDILLYQRDIQIAVKKKEEKREEDGAESKAKEEAKKESDVSDMETEKEGAALKNVSTVPPSMCGDDIKEKPTDLPRGDFEGGSSATFHHNASILGHGQPRRKAIIAIGGAKPLGDQLLANHSTSNPTLSVPDVSTGTTNVRDVISEMRGIEESSAPTSMPTLAPMPAPDLAFESETGPGASAEWKPHSNTVLRPKLFPTRKHYFQSDSIEMPTDAVGERPPSELYDYEVRSRPRMPGLQGVIIAQQGQGKKGWRNGGETRTGGLGFANPMGSVPDSEPGLEGIREETEEAEKVDRDNADSFQSINFSSLHGEDSGDSSSFLLPSSSFKERRARSGRILGEIDSALTGLGIESRSGLIRSQRLGSPIWAAGVRTTDGPNGLDSVLSDICAPGYVDSKTSGTFDLAEEERRLEDILARQVGVRGGSSGVLTREPSSGSTVSRLLSARPPLPSRCSTGSTLRRPQTGRDLCIEEGSEKTDSSQRSDASKGGLNLEQNKFIDLEAEVDTITDTDAMTDVDAGADVDTDTGIDVRTDTDSDGSSAVEIEMDPVELTTSSVQRSALLSGKPPLPTETLAGVNRAVNEARQAIIERELRRNVRSMQDVRLQKPYVLRPKPVTQHEDRPRDTSHIGLDSLVTGSKRGLERIESRLHSLQQQRRRIARMDVADRMEKLVALDYAPDVDDIDDIDGTRVYGNDSGLFVSDEVDDQDDPFDAIPLSKGAHGGKYQVDDESYYLDHIDRSDRSRSSSPMNNNQRSSIPHATDGGRSMVVRTFSLGDTSDDRRKGRLVVSAASMRQTGEFSTGARPYANEVAYEFVQGVGLAERHDLKNVARPRYGRYTAPLHSNEEVKDMIHIRTYASPVQTHLARAVREQRLRMHSPNFVDQELVSSGGIRITRKSIAIAKHRRKTERRDSGITTKGFPRRGHENTLRPAPSNFSWYRSRVPELRINQLASLTPVAPEPTHIGPAVPLIPPARAIFRYISQKLAHYKNSRYAQQTAGINSNSGLSIRSLAHDVPIDKKAANVILGRFEPKVSLPLEPPQTELRFTAPPPRPSGVGLEEALGAPFFTDPHIRSYANLTEYVPVDEEGLADLVEEAGRAEGRQHPRLRSIPGRETLVSKTLHTYGEEETDDAERLALELRVTPLVVPAQSIDYVTDGSLRLSTTCTDSQSLPAVSSDPYGGGNPANGPQSLSDDEFSRLVVAQSFEAISKLTQVAHGRRLVEAQRMHELAVSKMYSVDDILKGKGTRPSSLGLTSSLKFARDLKEAIADLHLPPIEVPVKGWGPASPRVSWNVSNSRALARGQVQDTPRTGSIRLISSYADLQEYLRVFCLGRHLLGSYDSPHLYGLDGPNNSMVRSSDRHYTEQLKPLTHKRLERAAVHCTHFRAGPTVLPRAPSPTVPKAPPSDVVALKAYIQIVNLNGDPVVPKVRPPAPGPGHLLAQRPPRASITAPRHRGLLLDRDVEAEQGDLLLSVQAVSPARRSSLARGGMSLPQPLEQLCRPSTPSE</sequence>
<dbReference type="OrthoDB" id="10257817at2759"/>
<feature type="compositionally biased region" description="Polar residues" evidence="1">
    <location>
        <begin position="1698"/>
        <end position="1707"/>
    </location>
</feature>
<feature type="compositionally biased region" description="Basic residues" evidence="1">
    <location>
        <begin position="1086"/>
        <end position="1095"/>
    </location>
</feature>
<feature type="region of interest" description="Disordered" evidence="1">
    <location>
        <begin position="1764"/>
        <end position="1786"/>
    </location>
</feature>
<feature type="region of interest" description="Disordered" evidence="1">
    <location>
        <begin position="1398"/>
        <end position="1433"/>
    </location>
</feature>
<feature type="region of interest" description="Disordered" evidence="1">
    <location>
        <begin position="2413"/>
        <end position="2436"/>
    </location>
</feature>
<feature type="region of interest" description="Disordered" evidence="1">
    <location>
        <begin position="21"/>
        <end position="62"/>
    </location>
</feature>
<dbReference type="VEuPathDB" id="GiardiaDB:GMRT_15834"/>
<evidence type="ECO:0000313" key="2">
    <source>
        <dbReference type="EMBL" id="TNJ26600.1"/>
    </source>
</evidence>
<feature type="region of interest" description="Disordered" evidence="1">
    <location>
        <begin position="2147"/>
        <end position="2177"/>
    </location>
</feature>
<feature type="region of interest" description="Disordered" evidence="1">
    <location>
        <begin position="1985"/>
        <end position="2008"/>
    </location>
</feature>
<dbReference type="Proteomes" id="UP000315496">
    <property type="component" value="Chromosome 5"/>
</dbReference>
<evidence type="ECO:0000256" key="1">
    <source>
        <dbReference type="SAM" id="MobiDB-lite"/>
    </source>
</evidence>
<organism evidence="2 3">
    <name type="scientific">Giardia muris</name>
    <dbReference type="NCBI Taxonomy" id="5742"/>
    <lineage>
        <taxon>Eukaryota</taxon>
        <taxon>Metamonada</taxon>
        <taxon>Diplomonadida</taxon>
        <taxon>Hexamitidae</taxon>
        <taxon>Giardiinae</taxon>
        <taxon>Giardia</taxon>
    </lineage>
</organism>
<accession>A0A4Z1SM23</accession>
<feature type="compositionally biased region" description="Basic and acidic residues" evidence="1">
    <location>
        <begin position="1263"/>
        <end position="1297"/>
    </location>
</feature>
<name>A0A4Z1SM23_GIAMU</name>
<feature type="compositionally biased region" description="Basic and acidic residues" evidence="1">
    <location>
        <begin position="1033"/>
        <end position="1077"/>
    </location>
</feature>
<feature type="region of interest" description="Disordered" evidence="1">
    <location>
        <begin position="2728"/>
        <end position="2750"/>
    </location>
</feature>
<feature type="region of interest" description="Disordered" evidence="1">
    <location>
        <begin position="1263"/>
        <end position="1328"/>
    </location>
</feature>
<protein>
    <submittedName>
        <fullName evidence="2">Uncharacterized protein</fullName>
    </submittedName>
</protein>
<keyword evidence="3" id="KW-1185">Reference proteome</keyword>
<feature type="region of interest" description="Disordered" evidence="1">
    <location>
        <begin position="1170"/>
        <end position="1240"/>
    </location>
</feature>
<feature type="compositionally biased region" description="Low complexity" evidence="1">
    <location>
        <begin position="46"/>
        <end position="61"/>
    </location>
</feature>
<feature type="compositionally biased region" description="Basic and acidic residues" evidence="1">
    <location>
        <begin position="1312"/>
        <end position="1326"/>
    </location>
</feature>
<feature type="region of interest" description="Disordered" evidence="1">
    <location>
        <begin position="1669"/>
        <end position="1713"/>
    </location>
</feature>
<proteinExistence type="predicted"/>
<reference evidence="2 3" key="1">
    <citation type="submission" date="2019-05" db="EMBL/GenBank/DDBJ databases">
        <title>The compact genome of Giardia muris reveals important steps in the evolution of intestinal protozoan parasites.</title>
        <authorList>
            <person name="Xu F."/>
            <person name="Jimenez-Gonzalez A."/>
            <person name="Einarsson E."/>
            <person name="Astvaldsson A."/>
            <person name="Peirasmaki D."/>
            <person name="Eckmann L."/>
            <person name="Andersson J.O."/>
            <person name="Svard S.G."/>
            <person name="Jerlstrom-Hultqvist J."/>
        </authorList>
    </citation>
    <scope>NUCLEOTIDE SEQUENCE [LARGE SCALE GENOMIC DNA]</scope>
    <source>
        <strain evidence="2 3">Roberts-Thomson</strain>
    </source>
</reference>
<evidence type="ECO:0000313" key="3">
    <source>
        <dbReference type="Proteomes" id="UP000315496"/>
    </source>
</evidence>
<feature type="region of interest" description="Disordered" evidence="1">
    <location>
        <begin position="1033"/>
        <end position="1128"/>
    </location>
</feature>
<feature type="compositionally biased region" description="Polar residues" evidence="1">
    <location>
        <begin position="1192"/>
        <end position="1220"/>
    </location>
</feature>
<feature type="compositionally biased region" description="Basic and acidic residues" evidence="1">
    <location>
        <begin position="1231"/>
        <end position="1240"/>
    </location>
</feature>